<proteinExistence type="predicted"/>
<evidence type="ECO:0000313" key="1">
    <source>
        <dbReference type="EMBL" id="EHL02138.1"/>
    </source>
</evidence>
<gene>
    <name evidence="1" type="ORF">M7I_1730</name>
</gene>
<reference evidence="1 2" key="1">
    <citation type="journal article" date="2012" name="Eukaryot. Cell">
        <title>Genome sequence of the fungus Glarea lozoyensis: the first genome sequence of a species from the Helotiaceae family.</title>
        <authorList>
            <person name="Youssar L."/>
            <person name="Gruening B.A."/>
            <person name="Erxleben A."/>
            <person name="Guenther S."/>
            <person name="Huettel W."/>
        </authorList>
    </citation>
    <scope>NUCLEOTIDE SEQUENCE [LARGE SCALE GENOMIC DNA]</scope>
    <source>
        <strain evidence="2">ATCC 74030 / MF5533</strain>
    </source>
</reference>
<dbReference type="HOGENOM" id="CLU_1992871_0_0_1"/>
<dbReference type="EMBL" id="AGUE01000032">
    <property type="protein sequence ID" value="EHL02138.1"/>
    <property type="molecule type" value="Genomic_DNA"/>
</dbReference>
<protein>
    <submittedName>
        <fullName evidence="1">Uncharacterized protein</fullName>
    </submittedName>
</protein>
<evidence type="ECO:0000313" key="2">
    <source>
        <dbReference type="Proteomes" id="UP000005446"/>
    </source>
</evidence>
<dbReference type="Proteomes" id="UP000005446">
    <property type="component" value="Unassembled WGS sequence"/>
</dbReference>
<name>H0EGZ7_GLAL7</name>
<accession>H0EGZ7</accession>
<dbReference type="AlphaFoldDB" id="H0EGZ7"/>
<dbReference type="InParanoid" id="H0EGZ7"/>
<organism evidence="1 2">
    <name type="scientific">Glarea lozoyensis (strain ATCC 74030 / MF5533)</name>
    <dbReference type="NCBI Taxonomy" id="1104152"/>
    <lineage>
        <taxon>Eukaryota</taxon>
        <taxon>Fungi</taxon>
        <taxon>Dikarya</taxon>
        <taxon>Ascomycota</taxon>
        <taxon>Pezizomycotina</taxon>
        <taxon>Leotiomycetes</taxon>
        <taxon>Helotiales</taxon>
        <taxon>Helotiaceae</taxon>
        <taxon>Glarea</taxon>
    </lineage>
</organism>
<sequence>MYVMSPRTGQGVLVKERKNEAVVMHGHWIIPRLYLFCALLDTLNDPKPDKDLLSSSIDICHDSDLSGPFVKIFLIDANGSCSQNLEGVEGFEDGVCLSCKTAQALRDYSSFGFGHVTTKQPYCKL</sequence>
<comment type="caution">
    <text evidence="1">The sequence shown here is derived from an EMBL/GenBank/DDBJ whole genome shotgun (WGS) entry which is preliminary data.</text>
</comment>
<keyword evidence="2" id="KW-1185">Reference proteome</keyword>